<dbReference type="GO" id="GO:0005675">
    <property type="term" value="C:transcription factor TFIIH holo complex"/>
    <property type="evidence" value="ECO:0007669"/>
    <property type="project" value="UniProtKB-UniRule"/>
</dbReference>
<dbReference type="GO" id="GO:0006289">
    <property type="term" value="P:nucleotide-excision repair"/>
    <property type="evidence" value="ECO:0007669"/>
    <property type="project" value="UniProtKB-UniRule"/>
</dbReference>
<dbReference type="GO" id="GO:0008270">
    <property type="term" value="F:zinc ion binding"/>
    <property type="evidence" value="ECO:0007669"/>
    <property type="project" value="UniProtKB-UniRule"/>
</dbReference>
<keyword evidence="14" id="KW-1185">Reference proteome</keyword>
<evidence type="ECO:0000259" key="13">
    <source>
        <dbReference type="PROSITE" id="PS50234"/>
    </source>
</evidence>
<feature type="zinc finger region" description="C4-type" evidence="12">
    <location>
        <begin position="284"/>
        <end position="301"/>
    </location>
</feature>
<dbReference type="PIRSF" id="PIRSF015919">
    <property type="entry name" value="TFIIH_SSL1"/>
    <property type="match status" value="1"/>
</dbReference>
<evidence type="ECO:0000256" key="2">
    <source>
        <dbReference type="ARBA" id="ARBA00006092"/>
    </source>
</evidence>
<dbReference type="PANTHER" id="PTHR12695">
    <property type="entry name" value="GENERAL TRANSCRIPTION FACTOR IIH SUBUNIT 2"/>
    <property type="match status" value="1"/>
</dbReference>
<dbReference type="Pfam" id="PF07975">
    <property type="entry name" value="C1_4"/>
    <property type="match status" value="1"/>
</dbReference>
<dbReference type="CTD" id="40509"/>
<keyword evidence="4" id="KW-0227">DNA damage</keyword>
<dbReference type="OMA" id="INWVEVP"/>
<dbReference type="InParanoid" id="A0A6P6YLD0"/>
<evidence type="ECO:0000256" key="4">
    <source>
        <dbReference type="ARBA" id="ARBA00022763"/>
    </source>
</evidence>
<dbReference type="Proteomes" id="UP000515146">
    <property type="component" value="Unplaced"/>
</dbReference>
<sequence length="389" mass="43895">MDDEDGKSYRWETEYEKTWEVIKEDDHGRIQSSVDEMLYKAIRKRTLNKKNVRLGLMRHLAIIIDMSSAMNQIDLKPNRFICCVRLLEKFVQDFVDQNPISQLCFISTRNKRAEKVSELSGNLRTHFDALNSLKANANCAGETSMQNALQIAHSMLRYMPPHTSKEILFIMGSLTSCDPSDIHKTIDSLAKDNIRCSVIGLSAEVYICKELTTKTNGVYNVAMEETHLKDLLFQYLNPLPSSFTESTLMKIGFPKFEMNTVPSICVCHLDDGDEPKLTVSGYFCRQCNSKYCDLPVECKICGLTLLSSSHLARSYHHLFPVEPFSELLSSDSIDIGNVNDGKCFGCLKQFGGKSATLCNLCGQTFCVDCDLFIHDISHVCPGCTSIRRI</sequence>
<proteinExistence type="inferred from homology"/>
<dbReference type="PANTHER" id="PTHR12695:SF2">
    <property type="entry name" value="GENERAL TRANSCRIPTION FACTOR IIH SUBUNIT 2-RELATED"/>
    <property type="match status" value="1"/>
</dbReference>
<dbReference type="SUPFAM" id="SSF57889">
    <property type="entry name" value="Cysteine-rich domain"/>
    <property type="match status" value="1"/>
</dbReference>
<evidence type="ECO:0000256" key="12">
    <source>
        <dbReference type="PIRSR" id="PIRSR015919-1"/>
    </source>
</evidence>
<keyword evidence="8 11" id="KW-0804">Transcription</keyword>
<dbReference type="FunCoup" id="A0A6P6YLD0">
    <property type="interactions" value="1099"/>
</dbReference>
<comment type="subcellular location">
    <subcellularLocation>
        <location evidence="1 11">Nucleus</location>
    </subcellularLocation>
</comment>
<dbReference type="GO" id="GO:0006357">
    <property type="term" value="P:regulation of transcription by RNA polymerase II"/>
    <property type="evidence" value="ECO:0007669"/>
    <property type="project" value="TreeGrafter"/>
</dbReference>
<organism evidence="14 15">
    <name type="scientific">Dermatophagoides pteronyssinus</name>
    <name type="common">European house dust mite</name>
    <dbReference type="NCBI Taxonomy" id="6956"/>
    <lineage>
        <taxon>Eukaryota</taxon>
        <taxon>Metazoa</taxon>
        <taxon>Ecdysozoa</taxon>
        <taxon>Arthropoda</taxon>
        <taxon>Chelicerata</taxon>
        <taxon>Arachnida</taxon>
        <taxon>Acari</taxon>
        <taxon>Acariformes</taxon>
        <taxon>Sarcoptiformes</taxon>
        <taxon>Astigmata</taxon>
        <taxon>Psoroptidia</taxon>
        <taxon>Analgoidea</taxon>
        <taxon>Pyroglyphidae</taxon>
        <taxon>Dermatophagoidinae</taxon>
        <taxon>Dermatophagoides</taxon>
    </lineage>
</organism>
<dbReference type="InterPro" id="IPR012170">
    <property type="entry name" value="TFIIH_SSL1/p44"/>
</dbReference>
<keyword evidence="7 11" id="KW-0805">Transcription regulation</keyword>
<dbReference type="InterPro" id="IPR013087">
    <property type="entry name" value="Znf_C2H2_type"/>
</dbReference>
<dbReference type="InterPro" id="IPR046349">
    <property type="entry name" value="C1-like_sf"/>
</dbReference>
<keyword evidence="5" id="KW-0863">Zinc-finger</keyword>
<evidence type="ECO:0000256" key="9">
    <source>
        <dbReference type="ARBA" id="ARBA00023204"/>
    </source>
</evidence>
<dbReference type="InterPro" id="IPR002035">
    <property type="entry name" value="VWF_A"/>
</dbReference>
<evidence type="ECO:0000256" key="5">
    <source>
        <dbReference type="ARBA" id="ARBA00022771"/>
    </source>
</evidence>
<dbReference type="AlphaFoldDB" id="A0A6P6YLD0"/>
<dbReference type="FunFam" id="3.40.50.410:FF:000015">
    <property type="entry name" value="General transcription factor IIH subunit 2"/>
    <property type="match status" value="1"/>
</dbReference>
<dbReference type="OrthoDB" id="284275at2759"/>
<keyword evidence="9" id="KW-0234">DNA repair</keyword>
<keyword evidence="6 11" id="KW-0862">Zinc</keyword>
<dbReference type="SUPFAM" id="SSF53300">
    <property type="entry name" value="vWA-like"/>
    <property type="match status" value="1"/>
</dbReference>
<dbReference type="SMART" id="SM01047">
    <property type="entry name" value="C1_4"/>
    <property type="match status" value="1"/>
</dbReference>
<evidence type="ECO:0000256" key="3">
    <source>
        <dbReference type="ARBA" id="ARBA00022723"/>
    </source>
</evidence>
<comment type="similarity">
    <text evidence="2 11">Belongs to the GTF2H2 family.</text>
</comment>
<reference evidence="15" key="1">
    <citation type="submission" date="2025-08" db="UniProtKB">
        <authorList>
            <consortium name="RefSeq"/>
        </authorList>
    </citation>
    <scope>IDENTIFICATION</scope>
    <source>
        <strain evidence="15">Airmid</strain>
    </source>
</reference>
<evidence type="ECO:0000256" key="6">
    <source>
        <dbReference type="ARBA" id="ARBA00022833"/>
    </source>
</evidence>
<feature type="domain" description="VWFA" evidence="13">
    <location>
        <begin position="59"/>
        <end position="236"/>
    </location>
</feature>
<keyword evidence="3 11" id="KW-0479">Metal-binding</keyword>
<gene>
    <name evidence="15" type="primary">LOC113799162</name>
</gene>
<evidence type="ECO:0000256" key="8">
    <source>
        <dbReference type="ARBA" id="ARBA00023163"/>
    </source>
</evidence>
<dbReference type="RefSeq" id="XP_027205556.1">
    <property type="nucleotide sequence ID" value="XM_027349755.1"/>
</dbReference>
<dbReference type="PROSITE" id="PS50234">
    <property type="entry name" value="VWFA"/>
    <property type="match status" value="1"/>
</dbReference>
<evidence type="ECO:0000313" key="14">
    <source>
        <dbReference type="Proteomes" id="UP000515146"/>
    </source>
</evidence>
<dbReference type="CDD" id="cd01453">
    <property type="entry name" value="vWA_transcription_factor_IIH_type"/>
    <property type="match status" value="1"/>
</dbReference>
<dbReference type="GO" id="GO:0006351">
    <property type="term" value="P:DNA-templated transcription"/>
    <property type="evidence" value="ECO:0007669"/>
    <property type="project" value="InterPro"/>
</dbReference>
<dbReference type="Pfam" id="PF04056">
    <property type="entry name" value="Ssl1"/>
    <property type="match status" value="1"/>
</dbReference>
<dbReference type="NCBIfam" id="TIGR00622">
    <property type="entry name" value="ssl1"/>
    <property type="match status" value="1"/>
</dbReference>
<evidence type="ECO:0000256" key="11">
    <source>
        <dbReference type="PIRNR" id="PIRNR015919"/>
    </source>
</evidence>
<dbReference type="InterPro" id="IPR036465">
    <property type="entry name" value="vWFA_dom_sf"/>
</dbReference>
<dbReference type="InterPro" id="IPR007198">
    <property type="entry name" value="Ssl1-like"/>
</dbReference>
<keyword evidence="10 11" id="KW-0539">Nucleus</keyword>
<dbReference type="KEGG" id="dpte:113799162"/>
<dbReference type="Gene3D" id="3.30.40.10">
    <property type="entry name" value="Zinc/RING finger domain, C3HC4 (zinc finger)"/>
    <property type="match status" value="1"/>
</dbReference>
<dbReference type="SMART" id="SM00327">
    <property type="entry name" value="VWA"/>
    <property type="match status" value="1"/>
</dbReference>
<dbReference type="GO" id="GO:0000439">
    <property type="term" value="C:transcription factor TFIIH core complex"/>
    <property type="evidence" value="ECO:0007669"/>
    <property type="project" value="InterPro"/>
</dbReference>
<accession>A0A6P6YLD0</accession>
<evidence type="ECO:0000256" key="10">
    <source>
        <dbReference type="ARBA" id="ARBA00023242"/>
    </source>
</evidence>
<protein>
    <recommendedName>
        <fullName evidence="11">General transcription factor IIH subunit</fullName>
    </recommendedName>
</protein>
<evidence type="ECO:0000256" key="7">
    <source>
        <dbReference type="ARBA" id="ARBA00023015"/>
    </source>
</evidence>
<dbReference type="Gene3D" id="3.40.50.410">
    <property type="entry name" value="von Willebrand factor, type A domain"/>
    <property type="match status" value="1"/>
</dbReference>
<dbReference type="InterPro" id="IPR013083">
    <property type="entry name" value="Znf_RING/FYVE/PHD"/>
</dbReference>
<name>A0A6P6YLD0_DERPT</name>
<evidence type="ECO:0000313" key="15">
    <source>
        <dbReference type="RefSeq" id="XP_027205556.1"/>
    </source>
</evidence>
<dbReference type="InterPro" id="IPR004595">
    <property type="entry name" value="TFIIH_C1-like_dom"/>
</dbReference>
<evidence type="ECO:0000256" key="1">
    <source>
        <dbReference type="ARBA" id="ARBA00004123"/>
    </source>
</evidence>
<dbReference type="PROSITE" id="PS00028">
    <property type="entry name" value="ZINC_FINGER_C2H2_1"/>
    <property type="match status" value="1"/>
</dbReference>